<dbReference type="WBParaSite" id="Hba_10658">
    <property type="protein sequence ID" value="Hba_10658"/>
    <property type="gene ID" value="Hba_10658"/>
</dbReference>
<keyword evidence="2" id="KW-0472">Membrane</keyword>
<keyword evidence="2" id="KW-0812">Transmembrane</keyword>
<proteinExistence type="predicted"/>
<evidence type="ECO:0000256" key="1">
    <source>
        <dbReference type="SAM" id="MobiDB-lite"/>
    </source>
</evidence>
<feature type="transmembrane region" description="Helical" evidence="2">
    <location>
        <begin position="23"/>
        <end position="44"/>
    </location>
</feature>
<accession>A0A1I7WZP4</accession>
<keyword evidence="2" id="KW-1133">Transmembrane helix</keyword>
<evidence type="ECO:0000313" key="3">
    <source>
        <dbReference type="Proteomes" id="UP000095283"/>
    </source>
</evidence>
<dbReference type="Proteomes" id="UP000095283">
    <property type="component" value="Unplaced"/>
</dbReference>
<feature type="region of interest" description="Disordered" evidence="1">
    <location>
        <begin position="149"/>
        <end position="171"/>
    </location>
</feature>
<sequence length="207" mass="22341">MTVLRAVARSVSGLTSEKIYKSIIISSSLASITVLILTFVILFYSCGERFNKLEEAISECEESNGNSSSRKLRYASFYNAVPRPGFVKPYGGYSVLTSPLPQESSLALMPPQIMNSQKEMHSSSHQSPHKQEEICPICCIPGPPGIPGPNGNNGLSGSAGKNGKPGTPGKLPLKPCQATNYGLSENLVVGHNISVIRNVDWTYSIYF</sequence>
<evidence type="ECO:0000256" key="2">
    <source>
        <dbReference type="SAM" id="Phobius"/>
    </source>
</evidence>
<organism evidence="3 4">
    <name type="scientific">Heterorhabditis bacteriophora</name>
    <name type="common">Entomopathogenic nematode worm</name>
    <dbReference type="NCBI Taxonomy" id="37862"/>
    <lineage>
        <taxon>Eukaryota</taxon>
        <taxon>Metazoa</taxon>
        <taxon>Ecdysozoa</taxon>
        <taxon>Nematoda</taxon>
        <taxon>Chromadorea</taxon>
        <taxon>Rhabditida</taxon>
        <taxon>Rhabditina</taxon>
        <taxon>Rhabditomorpha</taxon>
        <taxon>Strongyloidea</taxon>
        <taxon>Heterorhabditidae</taxon>
        <taxon>Heterorhabditis</taxon>
    </lineage>
</organism>
<evidence type="ECO:0000313" key="4">
    <source>
        <dbReference type="WBParaSite" id="Hba_10658"/>
    </source>
</evidence>
<dbReference type="AlphaFoldDB" id="A0A1I7WZP4"/>
<feature type="compositionally biased region" description="Low complexity" evidence="1">
    <location>
        <begin position="161"/>
        <end position="171"/>
    </location>
</feature>
<name>A0A1I7WZP4_HETBA</name>
<reference evidence="4" key="1">
    <citation type="submission" date="2016-11" db="UniProtKB">
        <authorList>
            <consortium name="WormBaseParasite"/>
        </authorList>
    </citation>
    <scope>IDENTIFICATION</scope>
</reference>
<keyword evidence="3" id="KW-1185">Reference proteome</keyword>
<protein>
    <submittedName>
        <fullName evidence="4">Col_cuticle_N domain-containing protein</fullName>
    </submittedName>
</protein>